<dbReference type="Pfam" id="PF08044">
    <property type="entry name" value="DUF1707"/>
    <property type="match status" value="1"/>
</dbReference>
<protein>
    <submittedName>
        <fullName evidence="3">DUF1707 domain-containing protein</fullName>
    </submittedName>
</protein>
<dbReference type="PANTHER" id="PTHR40763:SF4">
    <property type="entry name" value="DUF1707 DOMAIN-CONTAINING PROTEIN"/>
    <property type="match status" value="1"/>
</dbReference>
<dbReference type="InterPro" id="IPR012551">
    <property type="entry name" value="DUF1707_SHOCT-like"/>
</dbReference>
<keyword evidence="4" id="KW-1185">Reference proteome</keyword>
<dbReference type="RefSeq" id="WP_358219038.1">
    <property type="nucleotide sequence ID" value="NZ_JBHSFS010000016.1"/>
</dbReference>
<accession>A0ABV9BRS6</accession>
<dbReference type="Proteomes" id="UP001595990">
    <property type="component" value="Unassembled WGS sequence"/>
</dbReference>
<organism evidence="3 4">
    <name type="scientific">Streptomyces ehimensis</name>
    <dbReference type="NCBI Taxonomy" id="68195"/>
    <lineage>
        <taxon>Bacteria</taxon>
        <taxon>Bacillati</taxon>
        <taxon>Actinomycetota</taxon>
        <taxon>Actinomycetes</taxon>
        <taxon>Kitasatosporales</taxon>
        <taxon>Streptomycetaceae</taxon>
        <taxon>Streptomyces</taxon>
    </lineage>
</organism>
<feature type="domain" description="DUF1707" evidence="1">
    <location>
        <begin position="19"/>
        <end position="71"/>
    </location>
</feature>
<sequence length="218" mass="23208">MDESSPENRVSLSKDAVALRASDADRDRIAEILREALAEGRLTAEEHAERVGAAYEAKTVGELEPLVRDLPVGARHAAAPAPARPYDASVRPAASEAESLVAVFAGATRKGRWRPRPRTNVFALFGGVDIDLTEAVFEQREIVINVNCVFGGVEIKVPENVSVHGAGTGVFGAFDVRTSESPDPDAPVVVVTGMAVFGGVEAKARRGKRLKNLRKSLG</sequence>
<evidence type="ECO:0000259" key="2">
    <source>
        <dbReference type="Pfam" id="PF09922"/>
    </source>
</evidence>
<reference evidence="4" key="1">
    <citation type="journal article" date="2019" name="Int. J. Syst. Evol. Microbiol.">
        <title>The Global Catalogue of Microorganisms (GCM) 10K type strain sequencing project: providing services to taxonomists for standard genome sequencing and annotation.</title>
        <authorList>
            <consortium name="The Broad Institute Genomics Platform"/>
            <consortium name="The Broad Institute Genome Sequencing Center for Infectious Disease"/>
            <person name="Wu L."/>
            <person name="Ma J."/>
        </authorList>
    </citation>
    <scope>NUCLEOTIDE SEQUENCE [LARGE SCALE GENOMIC DNA]</scope>
    <source>
        <strain evidence="4">CECT 8064</strain>
    </source>
</reference>
<gene>
    <name evidence="3" type="ORF">ACFPEN_28300</name>
</gene>
<dbReference type="InterPro" id="IPR024425">
    <property type="entry name" value="LiaF-like_C"/>
</dbReference>
<proteinExistence type="predicted"/>
<dbReference type="PANTHER" id="PTHR40763">
    <property type="entry name" value="MEMBRANE PROTEIN-RELATED"/>
    <property type="match status" value="1"/>
</dbReference>
<name>A0ABV9BRS6_9ACTN</name>
<dbReference type="Pfam" id="PF09922">
    <property type="entry name" value="LiaF-like_C"/>
    <property type="match status" value="1"/>
</dbReference>
<dbReference type="EMBL" id="JBHSFS010000016">
    <property type="protein sequence ID" value="MFC4516810.1"/>
    <property type="molecule type" value="Genomic_DNA"/>
</dbReference>
<evidence type="ECO:0000313" key="3">
    <source>
        <dbReference type="EMBL" id="MFC4516810.1"/>
    </source>
</evidence>
<evidence type="ECO:0000313" key="4">
    <source>
        <dbReference type="Proteomes" id="UP001595990"/>
    </source>
</evidence>
<feature type="domain" description="Cell wall-active antibiotics response LiaF-like C-terminal" evidence="2">
    <location>
        <begin position="119"/>
        <end position="179"/>
    </location>
</feature>
<evidence type="ECO:0000259" key="1">
    <source>
        <dbReference type="Pfam" id="PF08044"/>
    </source>
</evidence>
<comment type="caution">
    <text evidence="3">The sequence shown here is derived from an EMBL/GenBank/DDBJ whole genome shotgun (WGS) entry which is preliminary data.</text>
</comment>